<dbReference type="EMBL" id="JPGG01000011">
    <property type="protein sequence ID" value="KGC24059.1"/>
    <property type="molecule type" value="Genomic_DNA"/>
</dbReference>
<dbReference type="AlphaFoldDB" id="A0AAW3FAN5"/>
<proteinExistence type="predicted"/>
<evidence type="ECO:0000313" key="2">
    <source>
        <dbReference type="Proteomes" id="UP000029590"/>
    </source>
</evidence>
<evidence type="ECO:0000313" key="1">
    <source>
        <dbReference type="EMBL" id="KGC24059.1"/>
    </source>
</evidence>
<reference evidence="1 2" key="1">
    <citation type="submission" date="2014-04" db="EMBL/GenBank/DDBJ databases">
        <authorList>
            <person name="Bishop-Lilly K.A."/>
            <person name="Broomall S.M."/>
            <person name="Chain P.S."/>
            <person name="Chertkov O."/>
            <person name="Coyne S.R."/>
            <person name="Daligault H.E."/>
            <person name="Davenport K.W."/>
            <person name="Erkkila T."/>
            <person name="Frey K.G."/>
            <person name="Gibbons H.S."/>
            <person name="Gu W."/>
            <person name="Jaissle J."/>
            <person name="Johnson S.L."/>
            <person name="Koroleva G.I."/>
            <person name="Ladner J.T."/>
            <person name="Lo C.-C."/>
            <person name="Minogue T.D."/>
            <person name="Munk C."/>
            <person name="Palacios G.F."/>
            <person name="Redden C.L."/>
            <person name="Rosenzweig C.N."/>
            <person name="Scholz M.B."/>
            <person name="Teshima H."/>
            <person name="Xu Y."/>
        </authorList>
    </citation>
    <scope>NUCLEOTIDE SEQUENCE [LARGE SCALE GENOMIC DNA]</scope>
    <source>
        <strain evidence="2">gladioli</strain>
    </source>
</reference>
<name>A0AAW3FAN5_BURGA</name>
<organism evidence="1 2">
    <name type="scientific">Burkholderia gladioli</name>
    <name type="common">Pseudomonas marginata</name>
    <name type="synonym">Phytomonas marginata</name>
    <dbReference type="NCBI Taxonomy" id="28095"/>
    <lineage>
        <taxon>Bacteria</taxon>
        <taxon>Pseudomonadati</taxon>
        <taxon>Pseudomonadota</taxon>
        <taxon>Betaproteobacteria</taxon>
        <taxon>Burkholderiales</taxon>
        <taxon>Burkholderiaceae</taxon>
        <taxon>Burkholderia</taxon>
    </lineage>
</organism>
<sequence length="275" mass="31450">MPMSSPLPLSSLISRPPVRSWDDVHPMFGDAFFSFDGVPLFRGDQPSDAFMQRCPVLFDDEKIVCGDLIPETSWGASLANLLTARSWETVRELILERNHLVCQCCGVQRTSLDVHELWSYAFPDQDEIDRCHDGGCYVMGVQKLENLISVCSACHLCFHLGFANSCGRGKQTLARLRALNNWSVDEIFRYEQLVYDRWHAANEIGWQLDFTRLVHPDGGLEVNGQWELMPGSDLFLQRTRSGLNDFPTVLLNTTWCFRHETEWRAPNPFPENSHL</sequence>
<dbReference type="KEGG" id="bgo:BM43_7585"/>
<dbReference type="Proteomes" id="UP000029590">
    <property type="component" value="Unassembled WGS sequence"/>
</dbReference>
<evidence type="ECO:0008006" key="3">
    <source>
        <dbReference type="Google" id="ProtNLM"/>
    </source>
</evidence>
<comment type="caution">
    <text evidence="1">The sequence shown here is derived from an EMBL/GenBank/DDBJ whole genome shotgun (WGS) entry which is preliminary data.</text>
</comment>
<protein>
    <recommendedName>
        <fullName evidence="3">HNH endonuclease</fullName>
    </recommendedName>
</protein>
<accession>A0AAW3FAN5</accession>
<gene>
    <name evidence="1" type="ORF">DM48_8054</name>
</gene>